<feature type="compositionally biased region" description="Gly residues" evidence="1">
    <location>
        <begin position="9"/>
        <end position="21"/>
    </location>
</feature>
<feature type="region of interest" description="Disordered" evidence="1">
    <location>
        <begin position="1"/>
        <end position="23"/>
    </location>
</feature>
<evidence type="ECO:0000256" key="1">
    <source>
        <dbReference type="SAM" id="MobiDB-lite"/>
    </source>
</evidence>
<reference evidence="2" key="1">
    <citation type="submission" date="2019-10" db="EMBL/GenBank/DDBJ databases">
        <title>Streptomyces sp. nov., a novel actinobacterium isolated from alkaline environment.</title>
        <authorList>
            <person name="Golinska P."/>
        </authorList>
    </citation>
    <scope>NUCLEOTIDE SEQUENCE</scope>
    <source>
        <strain evidence="2">IF17</strain>
    </source>
</reference>
<accession>A0A646IEZ0</accession>
<comment type="caution">
    <text evidence="2">The sequence shown here is derived from an EMBL/GenBank/DDBJ whole genome shotgun (WGS) entry which is preliminary data.</text>
</comment>
<gene>
    <name evidence="2" type="ORF">FNX48_019540</name>
</gene>
<dbReference type="AlphaFoldDB" id="A0A646IEZ0"/>
<dbReference type="RefSeq" id="WP_153427292.1">
    <property type="nucleotide sequence ID" value="NZ_VJYJ02000717.1"/>
</dbReference>
<name>A0A646IEZ0_9ACTN</name>
<sequence>MNGVNGMNGVSGGGRVNGGDRSGVLRREVRVEVEHRGPGPPDGEIAVVRLLARMPSTWRYAHRATPGRLTLWVGGPGATPRRVGEVVVAALGDPALAAWRDVPVGDASDGGASAPAG</sequence>
<evidence type="ECO:0000313" key="2">
    <source>
        <dbReference type="EMBL" id="MQS09291.1"/>
    </source>
</evidence>
<protein>
    <submittedName>
        <fullName evidence="2">Uncharacterized protein</fullName>
    </submittedName>
</protein>
<dbReference type="EMBL" id="VJYJ02000717">
    <property type="protein sequence ID" value="MQS09291.1"/>
    <property type="molecule type" value="Genomic_DNA"/>
</dbReference>
<organism evidence="2">
    <name type="scientific">Streptomyces alkaliphilus</name>
    <dbReference type="NCBI Taxonomy" id="1472722"/>
    <lineage>
        <taxon>Bacteria</taxon>
        <taxon>Bacillati</taxon>
        <taxon>Actinomycetota</taxon>
        <taxon>Actinomycetes</taxon>
        <taxon>Kitasatosporales</taxon>
        <taxon>Streptomycetaceae</taxon>
        <taxon>Streptomyces</taxon>
    </lineage>
</organism>
<dbReference type="OrthoDB" id="4228952at2"/>
<dbReference type="Proteomes" id="UP000315516">
    <property type="component" value="Unassembled WGS sequence"/>
</dbReference>
<proteinExistence type="predicted"/>